<organism evidence="1 2">
    <name type="scientific">Pseudomonas syringae pv. coryli</name>
    <dbReference type="NCBI Taxonomy" id="317659"/>
    <lineage>
        <taxon>Bacteria</taxon>
        <taxon>Pseudomonadati</taxon>
        <taxon>Pseudomonadota</taxon>
        <taxon>Gammaproteobacteria</taxon>
        <taxon>Pseudomonadales</taxon>
        <taxon>Pseudomonadaceae</taxon>
        <taxon>Pseudomonas</taxon>
    </lineage>
</organism>
<dbReference type="Proteomes" id="UP000051335">
    <property type="component" value="Unassembled WGS sequence"/>
</dbReference>
<evidence type="ECO:0000313" key="1">
    <source>
        <dbReference type="EMBL" id="KPW96894.1"/>
    </source>
</evidence>
<evidence type="ECO:0000313" key="2">
    <source>
        <dbReference type="Proteomes" id="UP000051335"/>
    </source>
</evidence>
<sequence length="162" mass="18487">MIKLKSQPCITFPIALYPDLRQGVELFTTDSKRVSDYAISESLFLTKSRDDCVLRTEARTGVCETLKKIADEIDYINRESGVADPSRLIARMEALEKEIFVFKDNVTDPADKECVFPQLKQYADEQIPKRAAPKKDEFVSAEIAIAYTRERGLLMRSMNLEN</sequence>
<gene>
    <name evidence="1" type="ORF">ALO75_00945</name>
</gene>
<reference evidence="1 2" key="1">
    <citation type="submission" date="2015-09" db="EMBL/GenBank/DDBJ databases">
        <title>Genome announcement of multiple Pseudomonas syringae strains.</title>
        <authorList>
            <person name="Thakur S."/>
            <person name="Wang P.W."/>
            <person name="Gong Y."/>
            <person name="Weir B.S."/>
            <person name="Guttman D.S."/>
        </authorList>
    </citation>
    <scope>NUCLEOTIDE SEQUENCE [LARGE SCALE GENOMIC DNA]</scope>
    <source>
        <strain evidence="1 2">ICMP17001</strain>
    </source>
</reference>
<dbReference type="AlphaFoldDB" id="A0A0N8R636"/>
<dbReference type="EMBL" id="LJQC01000636">
    <property type="protein sequence ID" value="KPW96894.1"/>
    <property type="molecule type" value="Genomic_DNA"/>
</dbReference>
<dbReference type="PATRIC" id="fig|317659.3.peg.1605"/>
<accession>A0A0N8R636</accession>
<name>A0A0N8R636_9PSED</name>
<comment type="caution">
    <text evidence="1">The sequence shown here is derived from an EMBL/GenBank/DDBJ whole genome shotgun (WGS) entry which is preliminary data.</text>
</comment>
<proteinExistence type="predicted"/>
<keyword evidence="2" id="KW-1185">Reference proteome</keyword>
<protein>
    <submittedName>
        <fullName evidence="1">Uncharacterized protein</fullName>
    </submittedName>
</protein>